<reference evidence="1" key="1">
    <citation type="submission" date="2022-04" db="EMBL/GenBank/DDBJ databases">
        <title>Genome of the entomopathogenic fungus Entomophthora muscae.</title>
        <authorList>
            <person name="Elya C."/>
            <person name="Lovett B.R."/>
            <person name="Lee E."/>
            <person name="Macias A.M."/>
            <person name="Hajek A.E."/>
            <person name="De Bivort B.L."/>
            <person name="Kasson M.T."/>
            <person name="De Fine Licht H.H."/>
            <person name="Stajich J.E."/>
        </authorList>
    </citation>
    <scope>NUCLEOTIDE SEQUENCE</scope>
    <source>
        <strain evidence="1">Berkeley</strain>
    </source>
</reference>
<keyword evidence="2" id="KW-1185">Reference proteome</keyword>
<proteinExistence type="predicted"/>
<organism evidence="1 2">
    <name type="scientific">Entomophthora muscae</name>
    <dbReference type="NCBI Taxonomy" id="34485"/>
    <lineage>
        <taxon>Eukaryota</taxon>
        <taxon>Fungi</taxon>
        <taxon>Fungi incertae sedis</taxon>
        <taxon>Zoopagomycota</taxon>
        <taxon>Entomophthoromycotina</taxon>
        <taxon>Entomophthoromycetes</taxon>
        <taxon>Entomophthorales</taxon>
        <taxon>Entomophthoraceae</taxon>
        <taxon>Entomophthora</taxon>
    </lineage>
</organism>
<evidence type="ECO:0000313" key="2">
    <source>
        <dbReference type="Proteomes" id="UP001165960"/>
    </source>
</evidence>
<dbReference type="Proteomes" id="UP001165960">
    <property type="component" value="Unassembled WGS sequence"/>
</dbReference>
<dbReference type="EMBL" id="QTSX02007284">
    <property type="protein sequence ID" value="KAJ9049036.1"/>
    <property type="molecule type" value="Genomic_DNA"/>
</dbReference>
<protein>
    <submittedName>
        <fullName evidence="1">Uncharacterized protein</fullName>
    </submittedName>
</protein>
<sequence length="202" mass="22490">MIFNAPLINQENNLATPLSYPCPRGAIASDQMACKTMKRSNRDSSCKSKPFKKRVIVWDATVPSMWTSQEPPKDSSPNHTFTLLNSYSDEYSKKEATIFNDALKASPKLKPIQTDLAFVVSSFDSFALKFLVNAVIARHLFSTFLKSKKGVAILSQEMTEAIDYYSKAISAFALASCIPPHLLQSVKSLLDDLLNITNKFIN</sequence>
<name>A0ACC2RG21_9FUNG</name>
<gene>
    <name evidence="1" type="ORF">DSO57_1028736</name>
</gene>
<evidence type="ECO:0000313" key="1">
    <source>
        <dbReference type="EMBL" id="KAJ9049036.1"/>
    </source>
</evidence>
<accession>A0ACC2RG21</accession>
<comment type="caution">
    <text evidence="1">The sequence shown here is derived from an EMBL/GenBank/DDBJ whole genome shotgun (WGS) entry which is preliminary data.</text>
</comment>